<dbReference type="SUPFAM" id="SSF56042">
    <property type="entry name" value="PurM C-terminal domain-like"/>
    <property type="match status" value="1"/>
</dbReference>
<reference evidence="1 2" key="1">
    <citation type="submission" date="2019-09" db="EMBL/GenBank/DDBJ databases">
        <title>NBRP : Genome information of microbial organism related human and environment.</title>
        <authorList>
            <person name="Hattori M."/>
            <person name="Oshima K."/>
            <person name="Inaba H."/>
            <person name="Suda W."/>
            <person name="Sakamoto M."/>
            <person name="Iino T."/>
            <person name="Kitahara M."/>
            <person name="Oshida Y."/>
            <person name="Iida T."/>
            <person name="Kudo T."/>
            <person name="Itoh T."/>
            <person name="Ohkuma M."/>
        </authorList>
    </citation>
    <scope>NUCLEOTIDE SEQUENCE [LARGE SCALE GENOMIC DNA]</scope>
    <source>
        <strain evidence="1 2">Q-1</strain>
    </source>
</reference>
<evidence type="ECO:0008006" key="3">
    <source>
        <dbReference type="Google" id="ProtNLM"/>
    </source>
</evidence>
<protein>
    <recommendedName>
        <fullName evidence="3">PurM-like C-terminal domain-containing protein</fullName>
    </recommendedName>
</protein>
<dbReference type="InterPro" id="IPR036676">
    <property type="entry name" value="PurM-like_C_sf"/>
</dbReference>
<organism evidence="1 2">
    <name type="scientific">Iodidimonas nitroreducens</name>
    <dbReference type="NCBI Taxonomy" id="1236968"/>
    <lineage>
        <taxon>Bacteria</taxon>
        <taxon>Pseudomonadati</taxon>
        <taxon>Pseudomonadota</taxon>
        <taxon>Alphaproteobacteria</taxon>
        <taxon>Iodidimonadales</taxon>
        <taxon>Iodidimonadaceae</taxon>
        <taxon>Iodidimonas</taxon>
    </lineage>
</organism>
<proteinExistence type="predicted"/>
<dbReference type="Proteomes" id="UP000324996">
    <property type="component" value="Unassembled WGS sequence"/>
</dbReference>
<dbReference type="AlphaFoldDB" id="A0A5A7NB64"/>
<accession>A0A5A7NB64</accession>
<name>A0A5A7NB64_9PROT</name>
<evidence type="ECO:0000313" key="2">
    <source>
        <dbReference type="Proteomes" id="UP000324996"/>
    </source>
</evidence>
<dbReference type="EMBL" id="BKCN01000033">
    <property type="protein sequence ID" value="GER05621.1"/>
    <property type="molecule type" value="Genomic_DNA"/>
</dbReference>
<keyword evidence="2" id="KW-1185">Reference proteome</keyword>
<comment type="caution">
    <text evidence="1">The sequence shown here is derived from an EMBL/GenBank/DDBJ whole genome shotgun (WGS) entry which is preliminary data.</text>
</comment>
<evidence type="ECO:0000313" key="1">
    <source>
        <dbReference type="EMBL" id="GER05621.1"/>
    </source>
</evidence>
<sequence>MAVHHAPELWMDILTGGDDYELAFTAATDEADQLAALAHEAGVAISRIGRVKPGAGLAVIAHDGTPLPRDAWGAGGFQHQ</sequence>
<dbReference type="Gene3D" id="3.90.650.10">
    <property type="entry name" value="PurM-like C-terminal domain"/>
    <property type="match status" value="1"/>
</dbReference>
<gene>
    <name evidence="1" type="ORF">JCM17846_33030</name>
</gene>